<dbReference type="Proteomes" id="UP001143910">
    <property type="component" value="Unassembled WGS sequence"/>
</dbReference>
<accession>A0ACC1NXK9</accession>
<evidence type="ECO:0000313" key="1">
    <source>
        <dbReference type="EMBL" id="KAJ2984082.1"/>
    </source>
</evidence>
<reference evidence="1" key="1">
    <citation type="submission" date="2022-08" db="EMBL/GenBank/DDBJ databases">
        <title>Genome Sequence of Lecanicillium fungicola.</title>
        <authorList>
            <person name="Buettner E."/>
        </authorList>
    </citation>
    <scope>NUCLEOTIDE SEQUENCE</scope>
    <source>
        <strain evidence="1">Babe33</strain>
    </source>
</reference>
<sequence length="390" mass="43117">MGSIPDHDSISTTAAELLAVEHQYSLYGFSPNGYHTMPVFIARANGIRVWDVDDKEYLDFTCMLGAINQGHCHPVIANAVIKQMLQVPLVNMSAHSAMWPPFAKMMCERFQYDRIASMMSGTDAAEAACRTARKWGIGCKKIPAEELLIIGLSGCYHGHSASMASLQDDSPFKQAAGLMDTQLMCHDPETRAPLKYGDFEVMKSCIERHHHRIAAVIIECIRGELDSIEEEIEYCEKLFDLCKEKNILFIADEIRVGCGKTGRFLGCDYLRSRKPDIVTLGKSITGGFYPASYVLGKAECMNMLGRHDAINTYSFSPLAVAATVAALQVIDNEQLVEKAKIIGMIVTDEIATWKSEGIEKAITHSARKFASCAWREGCCSFRAPISGEYG</sequence>
<name>A0ACC1NXK9_9HYPO</name>
<protein>
    <submittedName>
        <fullName evidence="1">Uncharacterized protein</fullName>
    </submittedName>
</protein>
<proteinExistence type="predicted"/>
<keyword evidence="2" id="KW-1185">Reference proteome</keyword>
<organism evidence="1 2">
    <name type="scientific">Zarea fungicola</name>
    <dbReference type="NCBI Taxonomy" id="93591"/>
    <lineage>
        <taxon>Eukaryota</taxon>
        <taxon>Fungi</taxon>
        <taxon>Dikarya</taxon>
        <taxon>Ascomycota</taxon>
        <taxon>Pezizomycotina</taxon>
        <taxon>Sordariomycetes</taxon>
        <taxon>Hypocreomycetidae</taxon>
        <taxon>Hypocreales</taxon>
        <taxon>Cordycipitaceae</taxon>
        <taxon>Zarea</taxon>
    </lineage>
</organism>
<comment type="caution">
    <text evidence="1">The sequence shown here is derived from an EMBL/GenBank/DDBJ whole genome shotgun (WGS) entry which is preliminary data.</text>
</comment>
<evidence type="ECO:0000313" key="2">
    <source>
        <dbReference type="Proteomes" id="UP001143910"/>
    </source>
</evidence>
<dbReference type="EMBL" id="JANJQO010000007">
    <property type="protein sequence ID" value="KAJ2984082.1"/>
    <property type="molecule type" value="Genomic_DNA"/>
</dbReference>
<gene>
    <name evidence="1" type="ORF">NQ176_g215</name>
</gene>